<comment type="caution">
    <text evidence="2">The sequence shown here is derived from an EMBL/GenBank/DDBJ whole genome shotgun (WGS) entry which is preliminary data.</text>
</comment>
<dbReference type="EMBL" id="JBEDNQ010000012">
    <property type="protein sequence ID" value="MEQ3553910.1"/>
    <property type="molecule type" value="Genomic_DNA"/>
</dbReference>
<gene>
    <name evidence="2" type="ORF">WIS52_25835</name>
</gene>
<evidence type="ECO:0000313" key="3">
    <source>
        <dbReference type="Proteomes" id="UP001494902"/>
    </source>
</evidence>
<accession>A0ABV1KHI8</accession>
<feature type="transmembrane region" description="Helical" evidence="1">
    <location>
        <begin position="12"/>
        <end position="35"/>
    </location>
</feature>
<protein>
    <submittedName>
        <fullName evidence="2">Uncharacterized protein</fullName>
    </submittedName>
</protein>
<keyword evidence="1" id="KW-0472">Membrane</keyword>
<organism evidence="2 3">
    <name type="scientific">Pseudonocardia nematodicida</name>
    <dbReference type="NCBI Taxonomy" id="1206997"/>
    <lineage>
        <taxon>Bacteria</taxon>
        <taxon>Bacillati</taxon>
        <taxon>Actinomycetota</taxon>
        <taxon>Actinomycetes</taxon>
        <taxon>Pseudonocardiales</taxon>
        <taxon>Pseudonocardiaceae</taxon>
        <taxon>Pseudonocardia</taxon>
    </lineage>
</organism>
<sequence length="177" mass="19246">MDADSPARWARRAAYLVSLCTPPSGLWRIAMGLGIPVGYSAERMSAEGYPGWGTVYTIGLAVLVQLLAFLTVGLVRPWGEVAPRWIPFMGGRRMRPRVVVAVAGTGAVLLILITLSQFVVWQMIDESTLGPGDLTGTARTVLGLCYLPLLAWGPLLAAVTYDYHRRHRLPGSRQRAG</sequence>
<keyword evidence="1" id="KW-0812">Transmembrane</keyword>
<proteinExistence type="predicted"/>
<feature type="transmembrane region" description="Helical" evidence="1">
    <location>
        <begin position="55"/>
        <end position="78"/>
    </location>
</feature>
<name>A0ABV1KHI8_9PSEU</name>
<keyword evidence="3" id="KW-1185">Reference proteome</keyword>
<keyword evidence="1" id="KW-1133">Transmembrane helix</keyword>
<feature type="transmembrane region" description="Helical" evidence="1">
    <location>
        <begin position="98"/>
        <end position="121"/>
    </location>
</feature>
<evidence type="ECO:0000256" key="1">
    <source>
        <dbReference type="SAM" id="Phobius"/>
    </source>
</evidence>
<dbReference type="RefSeq" id="WP_349300983.1">
    <property type="nucleotide sequence ID" value="NZ_JBEDNQ010000012.1"/>
</dbReference>
<evidence type="ECO:0000313" key="2">
    <source>
        <dbReference type="EMBL" id="MEQ3553910.1"/>
    </source>
</evidence>
<feature type="transmembrane region" description="Helical" evidence="1">
    <location>
        <begin position="141"/>
        <end position="163"/>
    </location>
</feature>
<dbReference type="Proteomes" id="UP001494902">
    <property type="component" value="Unassembled WGS sequence"/>
</dbReference>
<reference evidence="2 3" key="1">
    <citation type="submission" date="2024-03" db="EMBL/GenBank/DDBJ databases">
        <title>Draft genome sequence of Pseudonocardia nematodicida JCM 31783.</title>
        <authorList>
            <person name="Butdee W."/>
            <person name="Duangmal K."/>
        </authorList>
    </citation>
    <scope>NUCLEOTIDE SEQUENCE [LARGE SCALE GENOMIC DNA]</scope>
    <source>
        <strain evidence="2 3">JCM 31783</strain>
    </source>
</reference>